<accession>A0A972FVP3</accession>
<organism evidence="2 3">
    <name type="scientific">Flavobacterium silvaticum</name>
    <dbReference type="NCBI Taxonomy" id="1852020"/>
    <lineage>
        <taxon>Bacteria</taxon>
        <taxon>Pseudomonadati</taxon>
        <taxon>Bacteroidota</taxon>
        <taxon>Flavobacteriia</taxon>
        <taxon>Flavobacteriales</taxon>
        <taxon>Flavobacteriaceae</taxon>
        <taxon>Flavobacterium</taxon>
    </lineage>
</organism>
<comment type="caution">
    <text evidence="2">The sequence shown here is derived from an EMBL/GenBank/DDBJ whole genome shotgun (WGS) entry which is preliminary data.</text>
</comment>
<dbReference type="RefSeq" id="WP_169527587.1">
    <property type="nucleotide sequence ID" value="NZ_JAAMPU010000106.1"/>
</dbReference>
<reference evidence="2" key="1">
    <citation type="submission" date="2020-02" db="EMBL/GenBank/DDBJ databases">
        <title>Flavobacterium sp. genome.</title>
        <authorList>
            <person name="Jung H.S."/>
            <person name="Baek J.H."/>
            <person name="Jeon C.O."/>
        </authorList>
    </citation>
    <scope>NUCLEOTIDE SEQUENCE</scope>
    <source>
        <strain evidence="2">SE-s28</strain>
    </source>
</reference>
<name>A0A972FVP3_9FLAO</name>
<dbReference type="AlphaFoldDB" id="A0A972FVP3"/>
<keyword evidence="3" id="KW-1185">Reference proteome</keyword>
<dbReference type="Proteomes" id="UP000712080">
    <property type="component" value="Unassembled WGS sequence"/>
</dbReference>
<evidence type="ECO:0000256" key="1">
    <source>
        <dbReference type="SAM" id="SignalP"/>
    </source>
</evidence>
<evidence type="ECO:0000313" key="3">
    <source>
        <dbReference type="Proteomes" id="UP000712080"/>
    </source>
</evidence>
<sequence>MKFLYVLLPFCVCASAQTFSIDALSLPSSILANSPKPPAILTMTVTDFQITSVKNYTPFDSGFLKDRKPAVRALRQNLEIADPMMKPVYIPGGGWQGTAAGGALEMLSPRTDYSNY</sequence>
<keyword evidence="1" id="KW-0732">Signal</keyword>
<feature type="signal peptide" evidence="1">
    <location>
        <begin position="1"/>
        <end position="16"/>
    </location>
</feature>
<feature type="chain" id="PRO_5037376377" evidence="1">
    <location>
        <begin position="17"/>
        <end position="116"/>
    </location>
</feature>
<evidence type="ECO:0000313" key="2">
    <source>
        <dbReference type="EMBL" id="NMH28475.1"/>
    </source>
</evidence>
<gene>
    <name evidence="2" type="ORF">G6047_10570</name>
</gene>
<proteinExistence type="predicted"/>
<protein>
    <submittedName>
        <fullName evidence="2">Uncharacterized protein</fullName>
    </submittedName>
</protein>
<dbReference type="EMBL" id="JAAMPU010000106">
    <property type="protein sequence ID" value="NMH28475.1"/>
    <property type="molecule type" value="Genomic_DNA"/>
</dbReference>